<feature type="region of interest" description="Disordered" evidence="2">
    <location>
        <begin position="412"/>
        <end position="445"/>
    </location>
</feature>
<dbReference type="AlphaFoldDB" id="A0A177T774"/>
<keyword evidence="1" id="KW-0175">Coiled coil</keyword>
<evidence type="ECO:0000256" key="2">
    <source>
        <dbReference type="SAM" id="MobiDB-lite"/>
    </source>
</evidence>
<evidence type="ECO:0000313" key="4">
    <source>
        <dbReference type="Proteomes" id="UP000077521"/>
    </source>
</evidence>
<proteinExistence type="predicted"/>
<reference evidence="3" key="2">
    <citation type="journal article" date="2019" name="IMA Fungus">
        <title>Genome sequencing and comparison of five Tilletia species to identify candidate genes for the detection of regulated species infecting wheat.</title>
        <authorList>
            <person name="Nguyen H.D.T."/>
            <person name="Sultana T."/>
            <person name="Kesanakurti P."/>
            <person name="Hambleton S."/>
        </authorList>
    </citation>
    <scope>NUCLEOTIDE SEQUENCE</scope>
    <source>
        <strain evidence="3">DAOMC 236416</strain>
    </source>
</reference>
<feature type="compositionally biased region" description="Low complexity" evidence="2">
    <location>
        <begin position="415"/>
        <end position="429"/>
    </location>
</feature>
<comment type="caution">
    <text evidence="3">The sequence shown here is derived from an EMBL/GenBank/DDBJ whole genome shotgun (WGS) entry which is preliminary data.</text>
</comment>
<dbReference type="Proteomes" id="UP000077521">
    <property type="component" value="Unassembled WGS sequence"/>
</dbReference>
<organism evidence="3 4">
    <name type="scientific">Tilletia indica</name>
    <dbReference type="NCBI Taxonomy" id="43049"/>
    <lineage>
        <taxon>Eukaryota</taxon>
        <taxon>Fungi</taxon>
        <taxon>Dikarya</taxon>
        <taxon>Basidiomycota</taxon>
        <taxon>Ustilaginomycotina</taxon>
        <taxon>Exobasidiomycetes</taxon>
        <taxon>Tilletiales</taxon>
        <taxon>Tilletiaceae</taxon>
        <taxon>Tilletia</taxon>
    </lineage>
</organism>
<dbReference type="EMBL" id="LWDF02000869">
    <property type="protein sequence ID" value="KAE8241691.1"/>
    <property type="molecule type" value="Genomic_DNA"/>
</dbReference>
<feature type="compositionally biased region" description="Low complexity" evidence="2">
    <location>
        <begin position="273"/>
        <end position="284"/>
    </location>
</feature>
<reference evidence="3" key="1">
    <citation type="submission" date="2016-04" db="EMBL/GenBank/DDBJ databases">
        <authorList>
            <person name="Nguyen H.D."/>
            <person name="Samba Siva P."/>
            <person name="Cullis J."/>
            <person name="Levesque C.A."/>
            <person name="Hambleton S."/>
        </authorList>
    </citation>
    <scope>NUCLEOTIDE SEQUENCE</scope>
    <source>
        <strain evidence="3">DAOMC 236416</strain>
    </source>
</reference>
<name>A0A177T774_9BASI</name>
<evidence type="ECO:0000313" key="3">
    <source>
        <dbReference type="EMBL" id="KAE8241691.1"/>
    </source>
</evidence>
<keyword evidence="4" id="KW-1185">Reference proteome</keyword>
<feature type="region of interest" description="Disordered" evidence="2">
    <location>
        <begin position="250"/>
        <end position="286"/>
    </location>
</feature>
<accession>A0A177T774</accession>
<evidence type="ECO:0000256" key="1">
    <source>
        <dbReference type="SAM" id="Coils"/>
    </source>
</evidence>
<sequence>MPLPESVGSTSDALSSSSSSGDEIVDAEMIDMSRVVTVPSRILPPRREITTMDQATGEIRGLRMAKYSLELDVTVVLARLERATKANKSLREANKVAADGNDPEATKIKELKEQIRDLTEANKTLRQSDKVAAGGIDPGAIKTLEAQIRDLDEECGRWREVAERADGAEEQLDEALRERESLRSHNQLLADTNARLSSRITELEGERDQIIVEVGQLQEQIGIAGLRSESHLESHGYRVLAEDSVPHLALTAGVGPPRRAASVNDEQDDDGLSSSPPERGSSPPWLLQDTCQEEYESARAYAKGLNVGKSGVDFFTEMRQSMQTVIAACGPQVEAGPFMALINQAGITKVDLVRLFGAAEDSAKEAKSAVVELEKRIDLLEVQLTAERGRGSDLSQELVELKAVLREKESRLAEQAADADQAGDASGSSRSKRANDEDEAMGGRWLERRRYGGVVVQRVISSPSGSGKSRK</sequence>
<feature type="compositionally biased region" description="Low complexity" evidence="2">
    <location>
        <begin position="1"/>
        <end position="20"/>
    </location>
</feature>
<gene>
    <name evidence="3" type="ORF">A4X13_0g7303</name>
</gene>
<feature type="region of interest" description="Disordered" evidence="2">
    <location>
        <begin position="1"/>
        <end position="21"/>
    </location>
</feature>
<protein>
    <submittedName>
        <fullName evidence="3">Uncharacterized protein</fullName>
    </submittedName>
</protein>
<feature type="coiled-coil region" evidence="1">
    <location>
        <begin position="108"/>
        <end position="220"/>
    </location>
</feature>